<dbReference type="InterPro" id="IPR001623">
    <property type="entry name" value="DnaJ_domain"/>
</dbReference>
<dbReference type="Proteomes" id="UP001166674">
    <property type="component" value="Unassembled WGS sequence"/>
</dbReference>
<evidence type="ECO:0000313" key="4">
    <source>
        <dbReference type="Proteomes" id="UP001166674"/>
    </source>
</evidence>
<reference evidence="3" key="1">
    <citation type="submission" date="2020-03" db="EMBL/GenBank/DDBJ databases">
        <title>Studies in the Genomics of Life Span.</title>
        <authorList>
            <person name="Glass D."/>
        </authorList>
    </citation>
    <scope>NUCLEOTIDE SEQUENCE</scope>
    <source>
        <strain evidence="3">SUZIE</strain>
        <tissue evidence="3">Muscle</tissue>
    </source>
</reference>
<dbReference type="InterPro" id="IPR044713">
    <property type="entry name" value="DNJA1/2-like"/>
</dbReference>
<dbReference type="EMBL" id="JAATJV010251200">
    <property type="protein sequence ID" value="MBZ3875499.1"/>
    <property type="molecule type" value="Genomic_DNA"/>
</dbReference>
<protein>
    <submittedName>
        <fullName evidence="3">Protein FAM135A</fullName>
    </submittedName>
</protein>
<dbReference type="AlphaFoldDB" id="A0AA41MPI6"/>
<dbReference type="GO" id="GO:0006457">
    <property type="term" value="P:protein folding"/>
    <property type="evidence" value="ECO:0007669"/>
    <property type="project" value="InterPro"/>
</dbReference>
<feature type="domain" description="J" evidence="2">
    <location>
        <begin position="6"/>
        <end position="68"/>
    </location>
</feature>
<keyword evidence="4" id="KW-1185">Reference proteome</keyword>
<dbReference type="SUPFAM" id="SSF46565">
    <property type="entry name" value="Chaperone J-domain"/>
    <property type="match status" value="1"/>
</dbReference>
<sequence length="158" mass="18575">MVKETSYYDILGVKPNTTPKKLKKVYRKLALKYHTDKNPNEGEKFKQLSQAYEVFFDVKKRDSHDKGGEHTIKEFLKIVYHDQVGFIPEEMDVEARLTELCEEVKKIENPDELAELINMNLAQLCSLLMALWGQFLEVITLHEELRILLAQEHHTLRF</sequence>
<dbReference type="CDD" id="cd06257">
    <property type="entry name" value="DnaJ"/>
    <property type="match status" value="1"/>
</dbReference>
<dbReference type="SMART" id="SM00271">
    <property type="entry name" value="DnaJ"/>
    <property type="match status" value="1"/>
</dbReference>
<dbReference type="PANTHER" id="PTHR43888">
    <property type="entry name" value="DNAJ-LIKE-2, ISOFORM A-RELATED"/>
    <property type="match status" value="1"/>
</dbReference>
<dbReference type="PRINTS" id="PR00625">
    <property type="entry name" value="JDOMAIN"/>
</dbReference>
<comment type="caution">
    <text evidence="3">The sequence shown here is derived from an EMBL/GenBank/DDBJ whole genome shotgun (WGS) entry which is preliminary data.</text>
</comment>
<dbReference type="Pfam" id="PF00226">
    <property type="entry name" value="DnaJ"/>
    <property type="match status" value="1"/>
</dbReference>
<evidence type="ECO:0000313" key="3">
    <source>
        <dbReference type="EMBL" id="MBZ3875499.1"/>
    </source>
</evidence>
<dbReference type="InterPro" id="IPR036869">
    <property type="entry name" value="J_dom_sf"/>
</dbReference>
<keyword evidence="1" id="KW-0143">Chaperone</keyword>
<evidence type="ECO:0000259" key="2">
    <source>
        <dbReference type="PROSITE" id="PS50076"/>
    </source>
</evidence>
<evidence type="ECO:0000256" key="1">
    <source>
        <dbReference type="ARBA" id="ARBA00023186"/>
    </source>
</evidence>
<name>A0AA41MPI6_SCICA</name>
<dbReference type="PROSITE" id="PS50076">
    <property type="entry name" value="DNAJ_2"/>
    <property type="match status" value="1"/>
</dbReference>
<dbReference type="Gene3D" id="1.10.287.110">
    <property type="entry name" value="DnaJ domain"/>
    <property type="match status" value="1"/>
</dbReference>
<proteinExistence type="predicted"/>
<accession>A0AA41MPI6</accession>
<dbReference type="GO" id="GO:0030544">
    <property type="term" value="F:Hsp70 protein binding"/>
    <property type="evidence" value="ECO:0007669"/>
    <property type="project" value="InterPro"/>
</dbReference>
<organism evidence="3 4">
    <name type="scientific">Sciurus carolinensis</name>
    <name type="common">Eastern gray squirrel</name>
    <dbReference type="NCBI Taxonomy" id="30640"/>
    <lineage>
        <taxon>Eukaryota</taxon>
        <taxon>Metazoa</taxon>
        <taxon>Chordata</taxon>
        <taxon>Craniata</taxon>
        <taxon>Vertebrata</taxon>
        <taxon>Euteleostomi</taxon>
        <taxon>Mammalia</taxon>
        <taxon>Eutheria</taxon>
        <taxon>Euarchontoglires</taxon>
        <taxon>Glires</taxon>
        <taxon>Rodentia</taxon>
        <taxon>Sciuromorpha</taxon>
        <taxon>Sciuridae</taxon>
        <taxon>Sciurinae</taxon>
        <taxon>Sciurini</taxon>
        <taxon>Sciurus</taxon>
    </lineage>
</organism>
<gene>
    <name evidence="3" type="ORF">SUZIE_133245</name>
</gene>